<gene>
    <name evidence="1" type="ORF">BLA27_18605</name>
</gene>
<dbReference type="RefSeq" id="WP_071633025.1">
    <property type="nucleotide sequence ID" value="NZ_MOEC01000021.1"/>
</dbReference>
<reference evidence="1 2" key="1">
    <citation type="submission" date="2016-10" db="EMBL/GenBank/DDBJ databases">
        <title>The Draft Genome Sequence of the Potato Rhizosphere Bacteria Ochrobactrum sp. IPA7.2.</title>
        <authorList>
            <person name="Gogoleva N.E."/>
            <person name="Khlopko Y.A."/>
            <person name="Burygin G.L."/>
            <person name="Plotnikov A.O."/>
        </authorList>
    </citation>
    <scope>NUCLEOTIDE SEQUENCE [LARGE SCALE GENOMIC DNA]</scope>
    <source>
        <strain evidence="1 2">IPA7.2</strain>
    </source>
</reference>
<protein>
    <submittedName>
        <fullName evidence="1">Uncharacterized protein</fullName>
    </submittedName>
</protein>
<evidence type="ECO:0000313" key="1">
    <source>
        <dbReference type="EMBL" id="OIS91928.1"/>
    </source>
</evidence>
<proteinExistence type="predicted"/>
<sequence length="203" mass="22226">MAELLPTGLRYQPTFPVLNRPVSMSQYGDRAISAIENGDPFWTWTAKITDLTNTKRNLLEAFIDRCRGGQVTVHYTPKHVCIPQAYWGDANNSAITGTATLGAINGNTLTLNGVAVGLKLMNGDLVGFTIGDYNFIARIVADATAASTSLQIKIEPFLPSYITVGATVKFKNPVMNMRLMPRTWEIGEGKFPDASFQLIEVPK</sequence>
<name>A0A1J6IA82_9HYPH</name>
<comment type="caution">
    <text evidence="1">The sequence shown here is derived from an EMBL/GenBank/DDBJ whole genome shotgun (WGS) entry which is preliminary data.</text>
</comment>
<evidence type="ECO:0000313" key="2">
    <source>
        <dbReference type="Proteomes" id="UP000182985"/>
    </source>
</evidence>
<dbReference type="EMBL" id="MOEC01000021">
    <property type="protein sequence ID" value="OIS91928.1"/>
    <property type="molecule type" value="Genomic_DNA"/>
</dbReference>
<dbReference type="OrthoDB" id="8101285at2"/>
<organism evidence="1 2">
    <name type="scientific">Brucella cytisi</name>
    <dbReference type="NCBI Taxonomy" id="407152"/>
    <lineage>
        <taxon>Bacteria</taxon>
        <taxon>Pseudomonadati</taxon>
        <taxon>Pseudomonadota</taxon>
        <taxon>Alphaproteobacteria</taxon>
        <taxon>Hyphomicrobiales</taxon>
        <taxon>Brucellaceae</taxon>
        <taxon>Brucella/Ochrobactrum group</taxon>
        <taxon>Brucella</taxon>
    </lineage>
</organism>
<dbReference type="AlphaFoldDB" id="A0A1J6IA82"/>
<dbReference type="Proteomes" id="UP000182985">
    <property type="component" value="Unassembled WGS sequence"/>
</dbReference>
<accession>A0A1J6IA82</accession>
<keyword evidence="2" id="KW-1185">Reference proteome</keyword>